<evidence type="ECO:0000313" key="2">
    <source>
        <dbReference type="Proteomes" id="UP001054945"/>
    </source>
</evidence>
<evidence type="ECO:0000313" key="1">
    <source>
        <dbReference type="EMBL" id="GIY62221.1"/>
    </source>
</evidence>
<proteinExistence type="predicted"/>
<protein>
    <submittedName>
        <fullName evidence="1">Uncharacterized protein</fullName>
    </submittedName>
</protein>
<comment type="caution">
    <text evidence="1">The sequence shown here is derived from an EMBL/GenBank/DDBJ whole genome shotgun (WGS) entry which is preliminary data.</text>
</comment>
<gene>
    <name evidence="1" type="ORF">CEXT_84411</name>
</gene>
<sequence>MQLVQSDALLFLSASLSPSIRNTLPSGSRQIVVTVLCQLEGRLEDVTSLAYDIPVETEIWLYDSHVMASLCLWFYDNEINDWLKYTIFPYNSEHKF</sequence>
<organism evidence="1 2">
    <name type="scientific">Caerostris extrusa</name>
    <name type="common">Bark spider</name>
    <name type="synonym">Caerostris bankana</name>
    <dbReference type="NCBI Taxonomy" id="172846"/>
    <lineage>
        <taxon>Eukaryota</taxon>
        <taxon>Metazoa</taxon>
        <taxon>Ecdysozoa</taxon>
        <taxon>Arthropoda</taxon>
        <taxon>Chelicerata</taxon>
        <taxon>Arachnida</taxon>
        <taxon>Araneae</taxon>
        <taxon>Araneomorphae</taxon>
        <taxon>Entelegynae</taxon>
        <taxon>Araneoidea</taxon>
        <taxon>Araneidae</taxon>
        <taxon>Caerostris</taxon>
    </lineage>
</organism>
<name>A0AAV4UWU9_CAEEX</name>
<dbReference type="EMBL" id="BPLR01013595">
    <property type="protein sequence ID" value="GIY62221.1"/>
    <property type="molecule type" value="Genomic_DNA"/>
</dbReference>
<accession>A0AAV4UWU9</accession>
<keyword evidence="2" id="KW-1185">Reference proteome</keyword>
<dbReference type="AlphaFoldDB" id="A0AAV4UWU9"/>
<reference evidence="1 2" key="1">
    <citation type="submission" date="2021-06" db="EMBL/GenBank/DDBJ databases">
        <title>Caerostris extrusa draft genome.</title>
        <authorList>
            <person name="Kono N."/>
            <person name="Arakawa K."/>
        </authorList>
    </citation>
    <scope>NUCLEOTIDE SEQUENCE [LARGE SCALE GENOMIC DNA]</scope>
</reference>
<dbReference type="Proteomes" id="UP001054945">
    <property type="component" value="Unassembled WGS sequence"/>
</dbReference>